<proteinExistence type="predicted"/>
<gene>
    <name evidence="1" type="ORF">CUESP1_2161</name>
</gene>
<keyword evidence="2" id="KW-1185">Reference proteome</keyword>
<reference evidence="1 2" key="1">
    <citation type="submission" date="2016-11" db="EMBL/GenBank/DDBJ databases">
        <authorList>
            <person name="Manzoor S."/>
        </authorList>
    </citation>
    <scope>NUCLEOTIDE SEQUENCE [LARGE SCALE GENOMIC DNA]</scope>
    <source>
        <strain evidence="1">Clostridium ultunense strain Esp</strain>
    </source>
</reference>
<name>M1YW33_9FIRM</name>
<evidence type="ECO:0000313" key="1">
    <source>
        <dbReference type="EMBL" id="SHD77515.1"/>
    </source>
</evidence>
<dbReference type="AlphaFoldDB" id="M1YW33"/>
<evidence type="ECO:0000313" key="2">
    <source>
        <dbReference type="Proteomes" id="UP000245423"/>
    </source>
</evidence>
<dbReference type="PROSITE" id="PS51257">
    <property type="entry name" value="PROKAR_LIPOPROTEIN"/>
    <property type="match status" value="1"/>
</dbReference>
<organism evidence="1 2">
    <name type="scientific">[Clostridium] ultunense Esp</name>
    <dbReference type="NCBI Taxonomy" id="1288971"/>
    <lineage>
        <taxon>Bacteria</taxon>
        <taxon>Bacillati</taxon>
        <taxon>Bacillota</taxon>
        <taxon>Tissierellia</taxon>
        <taxon>Tissierellales</taxon>
        <taxon>Tepidimicrobiaceae</taxon>
        <taxon>Schnuerera</taxon>
    </lineage>
</organism>
<protein>
    <submittedName>
        <fullName evidence="1">Uncharacterized protein</fullName>
    </submittedName>
</protein>
<dbReference type="Proteomes" id="UP000245423">
    <property type="component" value="Chromosome 1"/>
</dbReference>
<accession>M1YW33</accession>
<sequence>MKRIILILVLIISITLVGCKSGKIEDVPETIAKEKVSNESGGNEDVSAEETTEEIPIHPDDIMMDITILEPDSIGNVYMEATFTNNSKYPITSYSAKVLLKDKNDTTYLSTYDTVMPGETSPKFESFGPETQDPDDYEILGLEITARTEDGNSLYIDYDFKLEEATWWEGDNN</sequence>
<dbReference type="HOGENOM" id="CLU_1544992_0_0_9"/>
<dbReference type="EMBL" id="LT669839">
    <property type="protein sequence ID" value="SHD77515.1"/>
    <property type="molecule type" value="Genomic_DNA"/>
</dbReference>
<dbReference type="RefSeq" id="WP_005584640.1">
    <property type="nucleotide sequence ID" value="NZ_LT669839.1"/>
</dbReference>
<dbReference type="OrthoDB" id="3268660at2"/>